<gene>
    <name evidence="10" type="ORF">CXG81DRAFT_7693</name>
</gene>
<evidence type="ECO:0000256" key="4">
    <source>
        <dbReference type="ARBA" id="ARBA00022763"/>
    </source>
</evidence>
<dbReference type="Pfam" id="PF06420">
    <property type="entry name" value="Mgm101p"/>
    <property type="match status" value="1"/>
</dbReference>
<accession>A0A4P9X7M9</accession>
<evidence type="ECO:0000256" key="2">
    <source>
        <dbReference type="ARBA" id="ARBA00007053"/>
    </source>
</evidence>
<dbReference type="InterPro" id="IPR009446">
    <property type="entry name" value="Mgm101"/>
</dbReference>
<dbReference type="STRING" id="1555241.A0A4P9X7M9"/>
<sequence length="155" mass="17230">AAGPFDERAVAVLMAPLNMDDVEVKPDGQLYLPEIKFRRILNTAFRPGGWSLVPRGPHTITAKSVSREYALYCLGRYVSQARGEQAYFNSEGVSMATEGCRSKALVRCCKDLGIASELWDPAWLDTHRATIAEKVVAASYSGARKVIWKRKDRPL</sequence>
<evidence type="ECO:0000256" key="1">
    <source>
        <dbReference type="ARBA" id="ARBA00004436"/>
    </source>
</evidence>
<feature type="non-terminal residue" evidence="10">
    <location>
        <position position="1"/>
    </location>
</feature>
<dbReference type="GO" id="GO:0003697">
    <property type="term" value="F:single-stranded DNA binding"/>
    <property type="evidence" value="ECO:0007669"/>
    <property type="project" value="InterPro"/>
</dbReference>
<dbReference type="OrthoDB" id="17164at2759"/>
<keyword evidence="4" id="KW-0227">DNA damage</keyword>
<keyword evidence="7" id="KW-0496">Mitochondrion</keyword>
<dbReference type="GO" id="GO:0000725">
    <property type="term" value="P:recombinational repair"/>
    <property type="evidence" value="ECO:0007669"/>
    <property type="project" value="TreeGrafter"/>
</dbReference>
<keyword evidence="5" id="KW-0809">Transit peptide</keyword>
<reference evidence="11" key="1">
    <citation type="journal article" date="2018" name="Nat. Microbiol.">
        <title>Leveraging single-cell genomics to expand the fungal tree of life.</title>
        <authorList>
            <person name="Ahrendt S.R."/>
            <person name="Quandt C.A."/>
            <person name="Ciobanu D."/>
            <person name="Clum A."/>
            <person name="Salamov A."/>
            <person name="Andreopoulos B."/>
            <person name="Cheng J.F."/>
            <person name="Woyke T."/>
            <person name="Pelin A."/>
            <person name="Henrissat B."/>
            <person name="Reynolds N.K."/>
            <person name="Benny G.L."/>
            <person name="Smith M.E."/>
            <person name="James T.Y."/>
            <person name="Grigoriev I.V."/>
        </authorList>
    </citation>
    <scope>NUCLEOTIDE SEQUENCE [LARGE SCALE GENOMIC DNA]</scope>
    <source>
        <strain evidence="11">ATCC 52028</strain>
    </source>
</reference>
<dbReference type="EMBL" id="ML014191">
    <property type="protein sequence ID" value="RKP00961.1"/>
    <property type="molecule type" value="Genomic_DNA"/>
</dbReference>
<evidence type="ECO:0000256" key="6">
    <source>
        <dbReference type="ARBA" id="ARBA00023125"/>
    </source>
</evidence>
<dbReference type="Proteomes" id="UP000274922">
    <property type="component" value="Unassembled WGS sequence"/>
</dbReference>
<evidence type="ECO:0000256" key="3">
    <source>
        <dbReference type="ARBA" id="ARBA00013628"/>
    </source>
</evidence>
<protein>
    <recommendedName>
        <fullName evidence="3">Mitochondrial genome maintenance protein MGM101</fullName>
    </recommendedName>
</protein>
<name>A0A4P9X7M9_9FUNG</name>
<keyword evidence="11" id="KW-1185">Reference proteome</keyword>
<evidence type="ECO:0000313" key="10">
    <source>
        <dbReference type="EMBL" id="RKP00961.1"/>
    </source>
</evidence>
<evidence type="ECO:0000313" key="11">
    <source>
        <dbReference type="Proteomes" id="UP000274922"/>
    </source>
</evidence>
<evidence type="ECO:0000256" key="8">
    <source>
        <dbReference type="ARBA" id="ARBA00023204"/>
    </source>
</evidence>
<evidence type="ECO:0000256" key="5">
    <source>
        <dbReference type="ARBA" id="ARBA00022946"/>
    </source>
</evidence>
<evidence type="ECO:0000256" key="7">
    <source>
        <dbReference type="ARBA" id="ARBA00023128"/>
    </source>
</evidence>
<evidence type="ECO:0000256" key="9">
    <source>
        <dbReference type="ARBA" id="ARBA00023271"/>
    </source>
</evidence>
<dbReference type="PANTHER" id="PTHR31404">
    <property type="entry name" value="MITOCHONDRIAL GENOME MAINTENANCE PROTEIN MGM101"/>
    <property type="match status" value="1"/>
</dbReference>
<organism evidence="10 11">
    <name type="scientific">Caulochytrium protostelioides</name>
    <dbReference type="NCBI Taxonomy" id="1555241"/>
    <lineage>
        <taxon>Eukaryota</taxon>
        <taxon>Fungi</taxon>
        <taxon>Fungi incertae sedis</taxon>
        <taxon>Chytridiomycota</taxon>
        <taxon>Chytridiomycota incertae sedis</taxon>
        <taxon>Chytridiomycetes</taxon>
        <taxon>Caulochytriales</taxon>
        <taxon>Caulochytriaceae</taxon>
        <taxon>Caulochytrium</taxon>
    </lineage>
</organism>
<comment type="similarity">
    <text evidence="2">Belongs to the MGM101 family.</text>
</comment>
<comment type="subcellular location">
    <subcellularLocation>
        <location evidence="1">Mitochondrion matrix</location>
        <location evidence="1">Mitochondrion nucleoid</location>
    </subcellularLocation>
</comment>
<proteinExistence type="inferred from homology"/>
<dbReference type="GO" id="GO:0000262">
    <property type="term" value="C:mitochondrial chromosome"/>
    <property type="evidence" value="ECO:0007669"/>
    <property type="project" value="InterPro"/>
</dbReference>
<keyword evidence="9" id="KW-1135">Mitochondrion nucleoid</keyword>
<dbReference type="GO" id="GO:0036297">
    <property type="term" value="P:interstrand cross-link repair"/>
    <property type="evidence" value="ECO:0007669"/>
    <property type="project" value="TreeGrafter"/>
</dbReference>
<keyword evidence="8" id="KW-0234">DNA repair</keyword>
<keyword evidence="6" id="KW-0238">DNA-binding</keyword>
<feature type="non-terminal residue" evidence="10">
    <location>
        <position position="155"/>
    </location>
</feature>
<dbReference type="AlphaFoldDB" id="A0A4P9X7M9"/>
<dbReference type="PANTHER" id="PTHR31404:SF0">
    <property type="entry name" value="MITOCHONDRIAL GENOME MAINTENANCE PROTEIN MGM101"/>
    <property type="match status" value="1"/>
</dbReference>